<organism evidence="4 5">
    <name type="scientific">Lymnaea stagnalis</name>
    <name type="common">Great pond snail</name>
    <name type="synonym">Helix stagnalis</name>
    <dbReference type="NCBI Taxonomy" id="6523"/>
    <lineage>
        <taxon>Eukaryota</taxon>
        <taxon>Metazoa</taxon>
        <taxon>Spiralia</taxon>
        <taxon>Lophotrochozoa</taxon>
        <taxon>Mollusca</taxon>
        <taxon>Gastropoda</taxon>
        <taxon>Heterobranchia</taxon>
        <taxon>Euthyneura</taxon>
        <taxon>Panpulmonata</taxon>
        <taxon>Hygrophila</taxon>
        <taxon>Lymnaeoidea</taxon>
        <taxon>Lymnaeidae</taxon>
        <taxon>Lymnaea</taxon>
    </lineage>
</organism>
<keyword evidence="2" id="KW-0677">Repeat</keyword>
<dbReference type="InterPro" id="IPR050216">
    <property type="entry name" value="LRR_domain-containing"/>
</dbReference>
<dbReference type="Pfam" id="PF00560">
    <property type="entry name" value="LRR_1"/>
    <property type="match status" value="1"/>
</dbReference>
<evidence type="ECO:0000313" key="4">
    <source>
        <dbReference type="EMBL" id="CAL1540077.1"/>
    </source>
</evidence>
<protein>
    <recommendedName>
        <fullName evidence="6">Leucine-rich repeat-containing protein 40</fullName>
    </recommendedName>
</protein>
<dbReference type="PANTHER" id="PTHR48051">
    <property type="match status" value="1"/>
</dbReference>
<gene>
    <name evidence="4" type="ORF">GSLYS_00013810001</name>
</gene>
<evidence type="ECO:0000256" key="1">
    <source>
        <dbReference type="ARBA" id="ARBA00022614"/>
    </source>
</evidence>
<dbReference type="SMART" id="SM00369">
    <property type="entry name" value="LRR_TYP"/>
    <property type="match status" value="15"/>
</dbReference>
<dbReference type="FunFam" id="3.80.10.10:FF:001164">
    <property type="entry name" value="GH01279p"/>
    <property type="match status" value="1"/>
</dbReference>
<comment type="caution">
    <text evidence="4">The sequence shown here is derived from an EMBL/GenBank/DDBJ whole genome shotgun (WGS) entry which is preliminary data.</text>
</comment>
<dbReference type="SUPFAM" id="SSF52058">
    <property type="entry name" value="L domain-like"/>
    <property type="match status" value="2"/>
</dbReference>
<dbReference type="InterPro" id="IPR003591">
    <property type="entry name" value="Leu-rich_rpt_typical-subtyp"/>
</dbReference>
<dbReference type="Proteomes" id="UP001497497">
    <property type="component" value="Unassembled WGS sequence"/>
</dbReference>
<evidence type="ECO:0000256" key="3">
    <source>
        <dbReference type="SAM" id="MobiDB-lite"/>
    </source>
</evidence>
<dbReference type="Pfam" id="PF13855">
    <property type="entry name" value="LRR_8"/>
    <property type="match status" value="4"/>
</dbReference>
<dbReference type="SMART" id="SM00365">
    <property type="entry name" value="LRR_SD22"/>
    <property type="match status" value="9"/>
</dbReference>
<dbReference type="PROSITE" id="PS51450">
    <property type="entry name" value="LRR"/>
    <property type="match status" value="11"/>
</dbReference>
<dbReference type="FunFam" id="3.80.10.10:FF:000193">
    <property type="entry name" value="Leucine-rich repeat-containing protein 40"/>
    <property type="match status" value="1"/>
</dbReference>
<dbReference type="InterPro" id="IPR032675">
    <property type="entry name" value="LRR_dom_sf"/>
</dbReference>
<dbReference type="InterPro" id="IPR001611">
    <property type="entry name" value="Leu-rich_rpt"/>
</dbReference>
<feature type="region of interest" description="Disordered" evidence="3">
    <location>
        <begin position="1"/>
        <end position="23"/>
    </location>
</feature>
<dbReference type="PANTHER" id="PTHR48051:SF41">
    <property type="entry name" value="LEUCINE-RICH REPEAT-CONTAINING PROTEIN 40"/>
    <property type="match status" value="1"/>
</dbReference>
<evidence type="ECO:0008006" key="6">
    <source>
        <dbReference type="Google" id="ProtNLM"/>
    </source>
</evidence>
<feature type="non-terminal residue" evidence="4">
    <location>
        <position position="574"/>
    </location>
</feature>
<proteinExistence type="predicted"/>
<dbReference type="FunFam" id="3.80.10.10:FF:000116">
    <property type="entry name" value="Leucine-rich repeat-containing protein 40"/>
    <property type="match status" value="1"/>
</dbReference>
<keyword evidence="1" id="KW-0433">Leucine-rich repeat</keyword>
<dbReference type="GO" id="GO:0005737">
    <property type="term" value="C:cytoplasm"/>
    <property type="evidence" value="ECO:0007669"/>
    <property type="project" value="TreeGrafter"/>
</dbReference>
<dbReference type="EMBL" id="CAXITT010000369">
    <property type="protein sequence ID" value="CAL1540077.1"/>
    <property type="molecule type" value="Genomic_DNA"/>
</dbReference>
<reference evidence="4 5" key="1">
    <citation type="submission" date="2024-04" db="EMBL/GenBank/DDBJ databases">
        <authorList>
            <consortium name="Genoscope - CEA"/>
            <person name="William W."/>
        </authorList>
    </citation>
    <scope>NUCLEOTIDE SEQUENCE [LARGE SCALE GENOMIC DNA]</scope>
</reference>
<dbReference type="Gene3D" id="3.80.10.10">
    <property type="entry name" value="Ribonuclease Inhibitor"/>
    <property type="match status" value="2"/>
</dbReference>
<evidence type="ECO:0000313" key="5">
    <source>
        <dbReference type="Proteomes" id="UP001497497"/>
    </source>
</evidence>
<dbReference type="SMART" id="SM00364">
    <property type="entry name" value="LRR_BAC"/>
    <property type="match status" value="12"/>
</dbReference>
<name>A0AAV2I0H4_LYMST</name>
<evidence type="ECO:0000256" key="2">
    <source>
        <dbReference type="ARBA" id="ARBA00022737"/>
    </source>
</evidence>
<dbReference type="AlphaFoldDB" id="A0AAV2I0H4"/>
<accession>A0AAV2I0H4</accession>
<keyword evidence="5" id="KW-1185">Reference proteome</keyword>
<sequence length="574" mass="64217">MSRFAKRQVATKGGFSESTHLTEQPLGSIHPSILKQARKSGVLNLSQRGLTTVPDAVWKIQEMVPEEAKSVSMDNADDKWWDTVDLTKLILASNHLSSLGEGLSNLQALTVLDIHDNQLTSLPAGIKHLENLQKLDISRNQLKEIPIQIGFLSNLTSLHLENNQLLEICADICSLRKLEFLDVSNNQIHSLPNSIRLMSQLRHLNVANNKLTHLPPDIGDLTALRMFDATHNQLQSLPDEFGNLLHLEQLFLRHNQLQYLPVLHHCTNLKEILVGNNSIRGLTEEHLHHLTSLTSLDLRDNKLVKLPDEITLLEKLERLDLTNNDISVLPYKMGCMTALKAIILDGNPMRSIRRDIVMRGTAELKKYLLSRLKDEENEGPDSQVSASAVPMPGVADDVISQHDLHQMKSLDFSNKKVASVPEDIIKVAVEAGIRVINLSKNLLPDLPSGLLALAPTLTEINLGFNKISQLSPSTERFTKLFMLDLRNNQLSSLPPQLASLKCLRELILSNNRFLEIPAVVYELSKLEILFVSDNKITELDHVGFSKLTKLGTLDLQNNDITQVPPQLGNCTWLK</sequence>